<dbReference type="KEGG" id="vg:77924887"/>
<sequence length="128" mass="14081">MKLMAGERLHHMETYKRRDGKYAWRITVGTGESADIVATDGGQGYENEKDCLAGLMGNFFGTWDDSFLEVYQRWQSYGAAAYDVPPEAEEGVPVHVQSDADGPNYEADSPDPATDAEADDAVLEGRVE</sequence>
<dbReference type="Proteomes" id="UP000463915">
    <property type="component" value="Segment"/>
</dbReference>
<organism evidence="2 3">
    <name type="scientific">Mycobacterium phage Onyinye</name>
    <dbReference type="NCBI Taxonomy" id="2686235"/>
    <lineage>
        <taxon>Viruses</taxon>
        <taxon>Duplodnaviria</taxon>
        <taxon>Heunggongvirae</taxon>
        <taxon>Uroviricota</taxon>
        <taxon>Caudoviricetes</taxon>
        <taxon>Onyinyevirus</taxon>
        <taxon>Onyinyevirus onyinye</taxon>
    </lineage>
</organism>
<protein>
    <submittedName>
        <fullName evidence="2">Uncharacterized protein</fullName>
    </submittedName>
</protein>
<reference evidence="2 3" key="1">
    <citation type="submission" date="2019-12" db="EMBL/GenBank/DDBJ databases">
        <authorList>
            <person name="Ayuk M.A."/>
            <person name="Robinson C.J."/>
            <person name="Anderson W.A."/>
            <person name="Ullah H."/>
            <person name="Gugssa A."/>
            <person name="Somiranjan G."/>
            <person name="Allen A."/>
            <person name="Lourds M.F."/>
            <person name="Quagraine B.K."/>
            <person name="Smith M."/>
            <person name="Moore M."/>
            <person name="Oliver J."/>
            <person name="Irabor E."/>
            <person name="Roy S.D."/>
            <person name="Bassey G."/>
            <person name="Louis B.N."/>
            <person name="Adu D."/>
            <person name="Akhimien C.E."/>
            <person name="Annor K."/>
            <person name="Archibald A."/>
            <person name="Ashagre K.C."/>
            <person name="Baity M.R."/>
            <person name="Barnes K.J."/>
            <person name="Barrios L.E."/>
            <person name="Black A.C."/>
            <person name="Bowen'Kauth M.S."/>
            <person name="Bowman K.N."/>
            <person name="Breaux D.L."/>
            <person name="Brooks J.A."/>
            <person name="Bwayili H.A."/>
            <person name="Caine T."/>
            <person name="Williams A.Y."/>
            <person name="Norris L.J."/>
            <person name="Nwozo E.O."/>
            <person name="Prosper P.L."/>
            <person name="Rankin N.A."/>
            <person name="Richardson K.M."/>
            <person name="Robinson D.M."/>
            <person name="Salters D.J."/>
            <person name="Savage M.A."/>
            <person name="Solomon S.M."/>
            <person name="Williams L.R."/>
            <person name="Curtis N."/>
            <person name="Garlena R.A."/>
            <person name="Russell D.A."/>
            <person name="Pope W.H."/>
            <person name="Jacobs-Sera D."/>
            <person name="Hatfull G.F."/>
        </authorList>
    </citation>
    <scope>NUCLEOTIDE SEQUENCE [LARGE SCALE GENOMIC DNA]</scope>
</reference>
<feature type="region of interest" description="Disordered" evidence="1">
    <location>
        <begin position="88"/>
        <end position="128"/>
    </location>
</feature>
<gene>
    <name evidence="2" type="primary">92</name>
    <name evidence="2" type="ORF">SEA_ONYINYE_92</name>
</gene>
<evidence type="ECO:0000313" key="3">
    <source>
        <dbReference type="Proteomes" id="UP000463915"/>
    </source>
</evidence>
<keyword evidence="3" id="KW-1185">Reference proteome</keyword>
<dbReference type="GeneID" id="77924887"/>
<name>A0A6B9L773_9CAUD</name>
<accession>A0A6B9L773</accession>
<dbReference type="RefSeq" id="YP_010649341.1">
    <property type="nucleotide sequence ID" value="NC_070765.1"/>
</dbReference>
<evidence type="ECO:0000256" key="1">
    <source>
        <dbReference type="SAM" id="MobiDB-lite"/>
    </source>
</evidence>
<evidence type="ECO:0000313" key="2">
    <source>
        <dbReference type="EMBL" id="QHB37496.1"/>
    </source>
</evidence>
<proteinExistence type="predicted"/>
<dbReference type="EMBL" id="MN813687">
    <property type="protein sequence ID" value="QHB37496.1"/>
    <property type="molecule type" value="Genomic_DNA"/>
</dbReference>